<keyword evidence="3" id="KW-1185">Reference proteome</keyword>
<dbReference type="Proteomes" id="UP000469558">
    <property type="component" value="Unassembled WGS sequence"/>
</dbReference>
<feature type="compositionally biased region" description="Polar residues" evidence="1">
    <location>
        <begin position="230"/>
        <end position="248"/>
    </location>
</feature>
<dbReference type="Gene3D" id="3.10.450.50">
    <property type="match status" value="1"/>
</dbReference>
<gene>
    <name evidence="2" type="ORF">LSUE1_G010169</name>
</gene>
<dbReference type="OrthoDB" id="1162399at2759"/>
<feature type="non-terminal residue" evidence="2">
    <location>
        <position position="1"/>
    </location>
</feature>
<feature type="compositionally biased region" description="Basic and acidic residues" evidence="1">
    <location>
        <begin position="284"/>
        <end position="294"/>
    </location>
</feature>
<feature type="compositionally biased region" description="Polar residues" evidence="1">
    <location>
        <begin position="156"/>
        <end position="167"/>
    </location>
</feature>
<dbReference type="SUPFAM" id="SSF54427">
    <property type="entry name" value="NTF2-like"/>
    <property type="match status" value="1"/>
</dbReference>
<evidence type="ECO:0000313" key="3">
    <source>
        <dbReference type="Proteomes" id="UP000469558"/>
    </source>
</evidence>
<dbReference type="InterPro" id="IPR032710">
    <property type="entry name" value="NTF2-like_dom_sf"/>
</dbReference>
<feature type="region of interest" description="Disordered" evidence="1">
    <location>
        <begin position="155"/>
        <end position="189"/>
    </location>
</feature>
<accession>A0A8T9BX93</accession>
<feature type="compositionally biased region" description="Basic and acidic residues" evidence="1">
    <location>
        <begin position="452"/>
        <end position="463"/>
    </location>
</feature>
<name>A0A8T9BX93_9HELO</name>
<proteinExistence type="predicted"/>
<feature type="region of interest" description="Disordered" evidence="1">
    <location>
        <begin position="206"/>
        <end position="326"/>
    </location>
</feature>
<feature type="region of interest" description="Disordered" evidence="1">
    <location>
        <begin position="339"/>
        <end position="524"/>
    </location>
</feature>
<sequence length="524" mass="57395">MALETAYKQFLAAPNSSFLSADASLHYITTLTSVNGSSAIIKYLKGQNHELKKKEEKVLDVVEGPNNLAVEVSTTLEFLTGGGAYLPSLDDNFLADRIVTLPIIHIVSFDADGKITQIRQSWDQGSLLKLIDVIGKTGRNWPIRDGKDQIKLIANSVKSTGKPSGESSKPDEYARSRTNSTNPTRDPHATLSLFAPREKNIQEALPSVVAPRASSKPAARDYGDLFVGNESDQSTPSRGRNDSPSKYSNVMAKGGATASKNYAPSRLFDNEENSPARPSPMKETNPKKYQHFDFGDGSDPTDAPAPRKEVKASRHGSQWGFNDFNTPAKVVPTKGLRTNEVRHWGNSDDEVMDSPIKNKKVDKPRKDAETHFEFQDDGTPEGGERRIIGRPRGQGQNNGLGLYKNNLYDDETGGEAGGDEPKKFRPIANTQDRRKDFDPHFAMTDDSPASKQEPKHISDDRAKAVKMMDANWSAYDQSPSQKENIPASPSTSRPSTRDPLSEATNRGIKTDGDGMGGKKNSSFA</sequence>
<protein>
    <recommendedName>
        <fullName evidence="4">NTF2-like protein</fullName>
    </recommendedName>
</protein>
<dbReference type="EMBL" id="QGMK01002473">
    <property type="protein sequence ID" value="TVY58313.1"/>
    <property type="molecule type" value="Genomic_DNA"/>
</dbReference>
<organism evidence="2 3">
    <name type="scientific">Lachnellula suecica</name>
    <dbReference type="NCBI Taxonomy" id="602035"/>
    <lineage>
        <taxon>Eukaryota</taxon>
        <taxon>Fungi</taxon>
        <taxon>Dikarya</taxon>
        <taxon>Ascomycota</taxon>
        <taxon>Pezizomycotina</taxon>
        <taxon>Leotiomycetes</taxon>
        <taxon>Helotiales</taxon>
        <taxon>Lachnaceae</taxon>
        <taxon>Lachnellula</taxon>
    </lineage>
</organism>
<reference evidence="2 3" key="1">
    <citation type="submission" date="2018-05" db="EMBL/GenBank/DDBJ databases">
        <title>Genome sequencing and assembly of the regulated plant pathogen Lachnellula willkommii and related sister species for the development of diagnostic species identification markers.</title>
        <authorList>
            <person name="Giroux E."/>
            <person name="Bilodeau G."/>
        </authorList>
    </citation>
    <scope>NUCLEOTIDE SEQUENCE [LARGE SCALE GENOMIC DNA]</scope>
    <source>
        <strain evidence="2 3">CBS 268.59</strain>
    </source>
</reference>
<evidence type="ECO:0000313" key="2">
    <source>
        <dbReference type="EMBL" id="TVY58313.1"/>
    </source>
</evidence>
<feature type="compositionally biased region" description="Polar residues" evidence="1">
    <location>
        <begin position="315"/>
        <end position="325"/>
    </location>
</feature>
<evidence type="ECO:0000256" key="1">
    <source>
        <dbReference type="SAM" id="MobiDB-lite"/>
    </source>
</evidence>
<feature type="compositionally biased region" description="Low complexity" evidence="1">
    <location>
        <begin position="390"/>
        <end position="406"/>
    </location>
</feature>
<evidence type="ECO:0008006" key="4">
    <source>
        <dbReference type="Google" id="ProtNLM"/>
    </source>
</evidence>
<feature type="compositionally biased region" description="Polar residues" evidence="1">
    <location>
        <begin position="474"/>
        <end position="483"/>
    </location>
</feature>
<comment type="caution">
    <text evidence="2">The sequence shown here is derived from an EMBL/GenBank/DDBJ whole genome shotgun (WGS) entry which is preliminary data.</text>
</comment>
<feature type="compositionally biased region" description="Basic and acidic residues" evidence="1">
    <location>
        <begin position="359"/>
        <end position="374"/>
    </location>
</feature>
<dbReference type="AlphaFoldDB" id="A0A8T9BX93"/>